<proteinExistence type="predicted"/>
<dbReference type="AlphaFoldDB" id="A0A645GHG0"/>
<evidence type="ECO:0008006" key="2">
    <source>
        <dbReference type="Google" id="ProtNLM"/>
    </source>
</evidence>
<dbReference type="InterPro" id="IPR024294">
    <property type="entry name" value="DUF3810"/>
</dbReference>
<name>A0A645GHG0_9ZZZZ</name>
<evidence type="ECO:0000313" key="1">
    <source>
        <dbReference type="EMBL" id="MPN26125.1"/>
    </source>
</evidence>
<comment type="caution">
    <text evidence="1">The sequence shown here is derived from an EMBL/GenBank/DDBJ whole genome shotgun (WGS) entry which is preliminary data.</text>
</comment>
<sequence length="174" mass="19309">MLWSRGLSWQGIAGIYIGLTAEPNVNADQPPLLLYQAAAHEMAHQTGIASENEAEFTAYLACRYSDDPAVRYSGLMNALILSGNALYKADSTRYLAATHAYGDAVWRDLEAYDAYWHMFDGEVRESADKRNDVYLKHNSQPSGILSYGESVDLMLAFAAKYGNLELENEGQTKN</sequence>
<dbReference type="EMBL" id="VSSQ01075551">
    <property type="protein sequence ID" value="MPN26125.1"/>
    <property type="molecule type" value="Genomic_DNA"/>
</dbReference>
<protein>
    <recommendedName>
        <fullName evidence="2">DUF3810 domain-containing protein</fullName>
    </recommendedName>
</protein>
<reference evidence="1" key="1">
    <citation type="submission" date="2019-08" db="EMBL/GenBank/DDBJ databases">
        <authorList>
            <person name="Kucharzyk K."/>
            <person name="Murdoch R.W."/>
            <person name="Higgins S."/>
            <person name="Loffler F."/>
        </authorList>
    </citation>
    <scope>NUCLEOTIDE SEQUENCE</scope>
</reference>
<organism evidence="1">
    <name type="scientific">bioreactor metagenome</name>
    <dbReference type="NCBI Taxonomy" id="1076179"/>
    <lineage>
        <taxon>unclassified sequences</taxon>
        <taxon>metagenomes</taxon>
        <taxon>ecological metagenomes</taxon>
    </lineage>
</organism>
<dbReference type="Pfam" id="PF12725">
    <property type="entry name" value="DUF3810"/>
    <property type="match status" value="1"/>
</dbReference>
<gene>
    <name evidence="1" type="ORF">SDC9_173549</name>
</gene>
<accession>A0A645GHG0</accession>